<protein>
    <submittedName>
        <fullName evidence="4">Alpha/beta-hydrolase</fullName>
    </submittedName>
</protein>
<sequence length="349" mass="40714">MTKSPLSYNHQYAKIDGYKYHYVDEGPKTGELIILVHGWPELWLTYKNQINYLSNLGYRVIAVDLIGIGQSEGPKVVDKMNKEAPGLEKYTIKSNCQVLSYLVKSVLKRDKAIFIGHDWGSMVVWRMSQYYLDVVKALGSVCIHYSPPSKNFVKLDDKIKFVPSLEYQRDIAYKNFESECNQHKKLFFEAIYQYNDWKPEVPQYMKDIREGKLRLTDILALDKFNKSIKLYSPVFTEEEFRYICDQYTPQVVSNSCNYYRSSYLNYLDEKDFSGSLYIDKPVLMIHASDDITNFIYKHAGKEPATSKFCSRLTLKTIEGDHWIQLNRSDEVNQTIGNWLNMLKSSTSKL</sequence>
<dbReference type="PRINTS" id="PR00412">
    <property type="entry name" value="EPOXHYDRLASE"/>
</dbReference>
<accession>A0A137NWQ4</accession>
<dbReference type="Gene3D" id="3.40.50.1820">
    <property type="entry name" value="alpha/beta hydrolase"/>
    <property type="match status" value="1"/>
</dbReference>
<name>A0A137NWQ4_CONC2</name>
<dbReference type="Pfam" id="PF00561">
    <property type="entry name" value="Abhydrolase_1"/>
    <property type="match status" value="1"/>
</dbReference>
<dbReference type="STRING" id="796925.A0A137NWQ4"/>
<dbReference type="Proteomes" id="UP000070444">
    <property type="component" value="Unassembled WGS sequence"/>
</dbReference>
<evidence type="ECO:0000256" key="1">
    <source>
        <dbReference type="ARBA" id="ARBA00022801"/>
    </source>
</evidence>
<dbReference type="InterPro" id="IPR029058">
    <property type="entry name" value="AB_hydrolase_fold"/>
</dbReference>
<evidence type="ECO:0000256" key="2">
    <source>
        <dbReference type="ARBA" id="ARBA00038334"/>
    </source>
</evidence>
<comment type="similarity">
    <text evidence="2">Belongs to the AB hydrolase superfamily. Epoxide hydrolase family.</text>
</comment>
<feature type="domain" description="AB hydrolase-1" evidence="3">
    <location>
        <begin position="32"/>
        <end position="326"/>
    </location>
</feature>
<dbReference type="GO" id="GO:0016787">
    <property type="term" value="F:hydrolase activity"/>
    <property type="evidence" value="ECO:0007669"/>
    <property type="project" value="UniProtKB-KW"/>
</dbReference>
<dbReference type="SUPFAM" id="SSF53474">
    <property type="entry name" value="alpha/beta-Hydrolases"/>
    <property type="match status" value="1"/>
</dbReference>
<keyword evidence="5" id="KW-1185">Reference proteome</keyword>
<evidence type="ECO:0000313" key="5">
    <source>
        <dbReference type="Proteomes" id="UP000070444"/>
    </source>
</evidence>
<dbReference type="InterPro" id="IPR000073">
    <property type="entry name" value="AB_hydrolase_1"/>
</dbReference>
<proteinExistence type="inferred from homology"/>
<keyword evidence="1 4" id="KW-0378">Hydrolase</keyword>
<dbReference type="PANTHER" id="PTHR43329">
    <property type="entry name" value="EPOXIDE HYDROLASE"/>
    <property type="match status" value="1"/>
</dbReference>
<reference evidence="4 5" key="1">
    <citation type="journal article" date="2015" name="Genome Biol. Evol.">
        <title>Phylogenomic analyses indicate that early fungi evolved digesting cell walls of algal ancestors of land plants.</title>
        <authorList>
            <person name="Chang Y."/>
            <person name="Wang S."/>
            <person name="Sekimoto S."/>
            <person name="Aerts A.L."/>
            <person name="Choi C."/>
            <person name="Clum A."/>
            <person name="LaButti K.M."/>
            <person name="Lindquist E.A."/>
            <person name="Yee Ngan C."/>
            <person name="Ohm R.A."/>
            <person name="Salamov A.A."/>
            <person name="Grigoriev I.V."/>
            <person name="Spatafora J.W."/>
            <person name="Berbee M.L."/>
        </authorList>
    </citation>
    <scope>NUCLEOTIDE SEQUENCE [LARGE SCALE GENOMIC DNA]</scope>
    <source>
        <strain evidence="4 5">NRRL 28638</strain>
    </source>
</reference>
<evidence type="ECO:0000313" key="4">
    <source>
        <dbReference type="EMBL" id="KXN67118.1"/>
    </source>
</evidence>
<gene>
    <name evidence="4" type="ORF">CONCODRAFT_10887</name>
</gene>
<dbReference type="EMBL" id="KQ964659">
    <property type="protein sequence ID" value="KXN67118.1"/>
    <property type="molecule type" value="Genomic_DNA"/>
</dbReference>
<evidence type="ECO:0000259" key="3">
    <source>
        <dbReference type="Pfam" id="PF00561"/>
    </source>
</evidence>
<dbReference type="OrthoDB" id="408373at2759"/>
<dbReference type="OMA" id="GSINWYR"/>
<dbReference type="AlphaFoldDB" id="A0A137NWQ4"/>
<dbReference type="InterPro" id="IPR000639">
    <property type="entry name" value="Epox_hydrolase-like"/>
</dbReference>
<organism evidence="4 5">
    <name type="scientific">Conidiobolus coronatus (strain ATCC 28846 / CBS 209.66 / NRRL 28638)</name>
    <name type="common">Delacroixia coronata</name>
    <dbReference type="NCBI Taxonomy" id="796925"/>
    <lineage>
        <taxon>Eukaryota</taxon>
        <taxon>Fungi</taxon>
        <taxon>Fungi incertae sedis</taxon>
        <taxon>Zoopagomycota</taxon>
        <taxon>Entomophthoromycotina</taxon>
        <taxon>Entomophthoromycetes</taxon>
        <taxon>Entomophthorales</taxon>
        <taxon>Ancylistaceae</taxon>
        <taxon>Conidiobolus</taxon>
    </lineage>
</organism>